<keyword evidence="6" id="KW-0472">Membrane</keyword>
<comment type="subcellular location">
    <subcellularLocation>
        <location evidence="1">Cell membrane</location>
        <topology evidence="1">Peripheral membrane protein</topology>
    </subcellularLocation>
</comment>
<keyword evidence="5" id="KW-0067">ATP-binding</keyword>
<evidence type="ECO:0000256" key="3">
    <source>
        <dbReference type="ARBA" id="ARBA00022475"/>
    </source>
</evidence>
<dbReference type="PANTHER" id="PTHR43297">
    <property type="entry name" value="OLIGOPEPTIDE TRANSPORT ATP-BINDING PROTEIN APPD"/>
    <property type="match status" value="1"/>
</dbReference>
<dbReference type="InterPro" id="IPR050388">
    <property type="entry name" value="ABC_Ni/Peptide_Import"/>
</dbReference>
<dbReference type="GO" id="GO:0005524">
    <property type="term" value="F:ATP binding"/>
    <property type="evidence" value="ECO:0007669"/>
    <property type="project" value="UniProtKB-KW"/>
</dbReference>
<name>A0A381W981_9ZZZZ</name>
<dbReference type="InterPro" id="IPR003593">
    <property type="entry name" value="AAA+_ATPase"/>
</dbReference>
<evidence type="ECO:0000256" key="2">
    <source>
        <dbReference type="ARBA" id="ARBA00022448"/>
    </source>
</evidence>
<proteinExistence type="predicted"/>
<evidence type="ECO:0000256" key="6">
    <source>
        <dbReference type="ARBA" id="ARBA00023136"/>
    </source>
</evidence>
<gene>
    <name evidence="8" type="ORF">METZ01_LOCUS101327</name>
</gene>
<dbReference type="Gene3D" id="3.40.50.300">
    <property type="entry name" value="P-loop containing nucleotide triphosphate hydrolases"/>
    <property type="match status" value="1"/>
</dbReference>
<sequence length="360" mass="41306">MNNTLIEVRNLYSVYKTNTSKPKFILNDVNIDIPKGKTIGIIGESGSGKTQLISSICGIQLLSPGVIYGNVRFNINNEWVSVYNNDNNSEMDYYLNNPFKANKKVSSNIRSVKRDLIGFIPQDPKTYLNPFWTVDTLFKQSHKLNNNHKIPFDEFIEKHLLSAGIRDNKIDDIKRKRPNELSGGEAQRVMMGFVFSKSPKIIIADEPTTGVDVTTQKKIIETLTALSGNDITIILISHDLGFLDHLVDEYFVMYSGFVCEYIKKKENIYNPENLHPYTKKIVQSLDKNKLSKNSRLETTPEHQEFLQYCPYSTKGFCSQLGTDIDNPKITYTEKCRTSLPDKKIDSNDDINSWKRCWYEK</sequence>
<dbReference type="SUPFAM" id="SSF52540">
    <property type="entry name" value="P-loop containing nucleoside triphosphate hydrolases"/>
    <property type="match status" value="1"/>
</dbReference>
<evidence type="ECO:0000259" key="7">
    <source>
        <dbReference type="PROSITE" id="PS50893"/>
    </source>
</evidence>
<dbReference type="EMBL" id="UINC01010941">
    <property type="protein sequence ID" value="SVA48473.1"/>
    <property type="molecule type" value="Genomic_DNA"/>
</dbReference>
<dbReference type="GO" id="GO:0016887">
    <property type="term" value="F:ATP hydrolysis activity"/>
    <property type="evidence" value="ECO:0007669"/>
    <property type="project" value="InterPro"/>
</dbReference>
<keyword evidence="3" id="KW-1003">Cell membrane</keyword>
<dbReference type="AlphaFoldDB" id="A0A381W981"/>
<feature type="domain" description="ABC transporter" evidence="7">
    <location>
        <begin position="6"/>
        <end position="280"/>
    </location>
</feature>
<evidence type="ECO:0000256" key="4">
    <source>
        <dbReference type="ARBA" id="ARBA00022741"/>
    </source>
</evidence>
<keyword evidence="2" id="KW-0813">Transport</keyword>
<keyword evidence="4" id="KW-0547">Nucleotide-binding</keyword>
<dbReference type="InterPro" id="IPR003439">
    <property type="entry name" value="ABC_transporter-like_ATP-bd"/>
</dbReference>
<evidence type="ECO:0000256" key="1">
    <source>
        <dbReference type="ARBA" id="ARBA00004202"/>
    </source>
</evidence>
<accession>A0A381W981</accession>
<evidence type="ECO:0000256" key="5">
    <source>
        <dbReference type="ARBA" id="ARBA00022840"/>
    </source>
</evidence>
<dbReference type="Pfam" id="PF00005">
    <property type="entry name" value="ABC_tran"/>
    <property type="match status" value="1"/>
</dbReference>
<dbReference type="GO" id="GO:0005886">
    <property type="term" value="C:plasma membrane"/>
    <property type="evidence" value="ECO:0007669"/>
    <property type="project" value="UniProtKB-SubCell"/>
</dbReference>
<protein>
    <recommendedName>
        <fullName evidence="7">ABC transporter domain-containing protein</fullName>
    </recommendedName>
</protein>
<dbReference type="SMART" id="SM00382">
    <property type="entry name" value="AAA"/>
    <property type="match status" value="1"/>
</dbReference>
<organism evidence="8">
    <name type="scientific">marine metagenome</name>
    <dbReference type="NCBI Taxonomy" id="408172"/>
    <lineage>
        <taxon>unclassified sequences</taxon>
        <taxon>metagenomes</taxon>
        <taxon>ecological metagenomes</taxon>
    </lineage>
</organism>
<reference evidence="8" key="1">
    <citation type="submission" date="2018-05" db="EMBL/GenBank/DDBJ databases">
        <authorList>
            <person name="Lanie J.A."/>
            <person name="Ng W.-L."/>
            <person name="Kazmierczak K.M."/>
            <person name="Andrzejewski T.M."/>
            <person name="Davidsen T.M."/>
            <person name="Wayne K.J."/>
            <person name="Tettelin H."/>
            <person name="Glass J.I."/>
            <person name="Rusch D."/>
            <person name="Podicherti R."/>
            <person name="Tsui H.-C.T."/>
            <person name="Winkler M.E."/>
        </authorList>
    </citation>
    <scope>NUCLEOTIDE SEQUENCE</scope>
</reference>
<dbReference type="PANTHER" id="PTHR43297:SF2">
    <property type="entry name" value="DIPEPTIDE TRANSPORT ATP-BINDING PROTEIN DPPD"/>
    <property type="match status" value="1"/>
</dbReference>
<dbReference type="InterPro" id="IPR027417">
    <property type="entry name" value="P-loop_NTPase"/>
</dbReference>
<evidence type="ECO:0000313" key="8">
    <source>
        <dbReference type="EMBL" id="SVA48473.1"/>
    </source>
</evidence>
<dbReference type="PROSITE" id="PS50893">
    <property type="entry name" value="ABC_TRANSPORTER_2"/>
    <property type="match status" value="1"/>
</dbReference>